<evidence type="ECO:0000313" key="5">
    <source>
        <dbReference type="Proteomes" id="UP001412239"/>
    </source>
</evidence>
<evidence type="ECO:0008006" key="6">
    <source>
        <dbReference type="Google" id="ProtNLM"/>
    </source>
</evidence>
<reference evidence="4" key="1">
    <citation type="submission" date="2015-10" db="EMBL/GenBank/DDBJ databases">
        <authorList>
            <person name="Regsiter A."/>
            <person name="william w."/>
        </authorList>
    </citation>
    <scope>NUCLEOTIDE SEQUENCE</scope>
    <source>
        <strain evidence="4">Montdore</strain>
    </source>
</reference>
<feature type="signal peptide" evidence="3">
    <location>
        <begin position="1"/>
        <end position="23"/>
    </location>
</feature>
<evidence type="ECO:0000256" key="2">
    <source>
        <dbReference type="SAM" id="Phobius"/>
    </source>
</evidence>
<dbReference type="AlphaFoldDB" id="A0A292PJ21"/>
<evidence type="ECO:0000313" key="4">
    <source>
        <dbReference type="EMBL" id="CUS07094.1"/>
    </source>
</evidence>
<evidence type="ECO:0000256" key="1">
    <source>
        <dbReference type="SAM" id="MobiDB-lite"/>
    </source>
</evidence>
<proteinExistence type="predicted"/>
<feature type="chain" id="PRO_5012494060" description="Mid2 domain-containing protein" evidence="3">
    <location>
        <begin position="24"/>
        <end position="309"/>
    </location>
</feature>
<feature type="transmembrane region" description="Helical" evidence="2">
    <location>
        <begin position="215"/>
        <end position="239"/>
    </location>
</feature>
<feature type="compositionally biased region" description="Low complexity" evidence="1">
    <location>
        <begin position="163"/>
        <end position="179"/>
    </location>
</feature>
<gene>
    <name evidence="4" type="ORF">GSTUAT00008810001</name>
</gene>
<feature type="compositionally biased region" description="Low complexity" evidence="1">
    <location>
        <begin position="186"/>
        <end position="206"/>
    </location>
</feature>
<accession>A0A292PJ21</accession>
<dbReference type="EMBL" id="LN891252">
    <property type="protein sequence ID" value="CUS07094.1"/>
    <property type="molecule type" value="Genomic_DNA"/>
</dbReference>
<keyword evidence="3" id="KW-0732">Signal</keyword>
<keyword evidence="5" id="KW-1185">Reference proteome</keyword>
<feature type="region of interest" description="Disordered" evidence="1">
    <location>
        <begin position="153"/>
        <end position="206"/>
    </location>
</feature>
<dbReference type="Proteomes" id="UP001412239">
    <property type="component" value="Unassembled WGS sequence"/>
</dbReference>
<feature type="region of interest" description="Disordered" evidence="1">
    <location>
        <begin position="263"/>
        <end position="309"/>
    </location>
</feature>
<keyword evidence="2" id="KW-0472">Membrane</keyword>
<evidence type="ECO:0000256" key="3">
    <source>
        <dbReference type="SAM" id="SignalP"/>
    </source>
</evidence>
<keyword evidence="2" id="KW-0812">Transmembrane</keyword>
<sequence>MFLSRSSILVLFALVASLTTINAQRIHAKRLLFPRQNSSFGGWGLKMVNCPGETQKCGTNYGCCPKDTICITGSLAGALACCPTKESCGEVIKTIPVCADPSWTLWQNDGQNPFCCLSGQFGYQTAGMDSSCAEPDLPVPSSLLATSVVPAHGASATGRPRASKTGTSTRARSATATSGSSGGDSAGAAEEATDGGSSASAGSTNTAKSGLSTGAIAGIGVAAGIIGIALIGGGVWWGFKKGQQKGREGQVVVENYVPAPEYTADGRGGGDATRSAEGVMGAGVRDKPVETTHAPVVHSAGRRGAEMQG</sequence>
<keyword evidence="2" id="KW-1133">Transmembrane helix</keyword>
<organism evidence="4 5">
    <name type="scientific">Tuber aestivum</name>
    <name type="common">summer truffle</name>
    <dbReference type="NCBI Taxonomy" id="59557"/>
    <lineage>
        <taxon>Eukaryota</taxon>
        <taxon>Fungi</taxon>
        <taxon>Dikarya</taxon>
        <taxon>Ascomycota</taxon>
        <taxon>Pezizomycotina</taxon>
        <taxon>Pezizomycetes</taxon>
        <taxon>Pezizales</taxon>
        <taxon>Tuberaceae</taxon>
        <taxon>Tuber</taxon>
    </lineage>
</organism>
<name>A0A292PJ21_9PEZI</name>
<protein>
    <recommendedName>
        <fullName evidence="6">Mid2 domain-containing protein</fullName>
    </recommendedName>
</protein>